<reference evidence="1" key="1">
    <citation type="journal article" date="2023" name="Insect Mol. Biol.">
        <title>Genome sequencing provides insights into the evolution of gene families encoding plant cell wall-degrading enzymes in longhorned beetles.</title>
        <authorList>
            <person name="Shin N.R."/>
            <person name="Okamura Y."/>
            <person name="Kirsch R."/>
            <person name="Pauchet Y."/>
        </authorList>
    </citation>
    <scope>NUCLEOTIDE SEQUENCE</scope>
    <source>
        <strain evidence="1">AMC_N1</strain>
    </source>
</reference>
<evidence type="ECO:0000313" key="1">
    <source>
        <dbReference type="EMBL" id="KAJ8932264.1"/>
    </source>
</evidence>
<proteinExistence type="predicted"/>
<organism evidence="1 2">
    <name type="scientific">Aromia moschata</name>
    <dbReference type="NCBI Taxonomy" id="1265417"/>
    <lineage>
        <taxon>Eukaryota</taxon>
        <taxon>Metazoa</taxon>
        <taxon>Ecdysozoa</taxon>
        <taxon>Arthropoda</taxon>
        <taxon>Hexapoda</taxon>
        <taxon>Insecta</taxon>
        <taxon>Pterygota</taxon>
        <taxon>Neoptera</taxon>
        <taxon>Endopterygota</taxon>
        <taxon>Coleoptera</taxon>
        <taxon>Polyphaga</taxon>
        <taxon>Cucujiformia</taxon>
        <taxon>Chrysomeloidea</taxon>
        <taxon>Cerambycidae</taxon>
        <taxon>Cerambycinae</taxon>
        <taxon>Callichromatini</taxon>
        <taxon>Aromia</taxon>
    </lineage>
</organism>
<comment type="caution">
    <text evidence="1">The sequence shown here is derived from an EMBL/GenBank/DDBJ whole genome shotgun (WGS) entry which is preliminary data.</text>
</comment>
<keyword evidence="2" id="KW-1185">Reference proteome</keyword>
<gene>
    <name evidence="1" type="ORF">NQ318_003042</name>
</gene>
<sequence length="99" mass="11255">MPRANLQASIRSLTKTEHFAKGPNYHFNRTPLRRIVVHEGARKTPSRGSAISSSSVRDKFWLISGRNLARKVVHGCVRCFRAKPRMLAELEILNSIDDQ</sequence>
<accession>A0AAV8X0M5</accession>
<protein>
    <submittedName>
        <fullName evidence="1">Uncharacterized protein</fullName>
    </submittedName>
</protein>
<dbReference type="EMBL" id="JAPWTK010001513">
    <property type="protein sequence ID" value="KAJ8932264.1"/>
    <property type="molecule type" value="Genomic_DNA"/>
</dbReference>
<dbReference type="Proteomes" id="UP001162162">
    <property type="component" value="Unassembled WGS sequence"/>
</dbReference>
<name>A0AAV8X0M5_9CUCU</name>
<evidence type="ECO:0000313" key="2">
    <source>
        <dbReference type="Proteomes" id="UP001162162"/>
    </source>
</evidence>
<dbReference type="AlphaFoldDB" id="A0AAV8X0M5"/>